<keyword evidence="5" id="KW-0460">Magnesium</keyword>
<protein>
    <recommendedName>
        <fullName evidence="6">Phosphofructokinase domain-containing protein</fullName>
    </recommendedName>
</protein>
<sequence length="443" mass="47997">MAQGSRRLRAVGSGSAQACRHQSVMPKTIAFLTSGGIAPCLSSSIGALVEQYATLAPDAKLIGYLHGYQGLLLGKSIAFPENVKDNVDVLCAFGGSPLGNSRVKLTNVDDCVKRGFVKEGEVPLQVAAEQLKKDKIDILHTIGGDDTNITAADLAKFLEDNGYNLTVVGMPKTVDNDVFPIQQTLGAWTAAEQGAIFYENIANENTTNARQLIVHEVMGRDCGWLTAATASEYRARLEGRKWFPELLISKERWDIDAVWIPEIDIDLDAETARLRKRMDFNDCVHVFLSEGAGIDAIVREKEAAGEEVPRDAFGHVRIAELNPGKWFAGQLATRLGADKVLVQKSGYFGRSAAPNARDLDLIRRSAAVGAKAALDGVSGVAGLDEDHGGEMSVIAFPRIKGGKPFDIETPWFTELLEAIGQPNGLSCEHHKFLRTNAGIRKSR</sequence>
<dbReference type="GO" id="GO:0003872">
    <property type="term" value="F:6-phosphofructokinase activity"/>
    <property type="evidence" value="ECO:0007669"/>
    <property type="project" value="InterPro"/>
</dbReference>
<evidence type="ECO:0000256" key="1">
    <source>
        <dbReference type="ARBA" id="ARBA00001946"/>
    </source>
</evidence>
<organism evidence="7">
    <name type="scientific">Noctiluca scintillans</name>
    <name type="common">Sea sparkle</name>
    <name type="synonym">Red tide dinoflagellate</name>
    <dbReference type="NCBI Taxonomy" id="2966"/>
    <lineage>
        <taxon>Eukaryota</taxon>
        <taxon>Sar</taxon>
        <taxon>Alveolata</taxon>
        <taxon>Dinophyceae</taxon>
        <taxon>Noctilucales</taxon>
        <taxon>Noctilucaceae</taxon>
        <taxon>Noctiluca</taxon>
    </lineage>
</organism>
<name>A0A7S1AWZ9_NOCSC</name>
<dbReference type="InterPro" id="IPR035966">
    <property type="entry name" value="PKF_sf"/>
</dbReference>
<dbReference type="NCBIfam" id="NF005121">
    <property type="entry name" value="PRK06555.1"/>
    <property type="match status" value="1"/>
</dbReference>
<dbReference type="Pfam" id="PF00365">
    <property type="entry name" value="PFK"/>
    <property type="match status" value="1"/>
</dbReference>
<gene>
    <name evidence="7" type="ORF">NSCI0253_LOCUS42294</name>
</gene>
<feature type="domain" description="Phosphofructokinase" evidence="6">
    <location>
        <begin position="29"/>
        <end position="358"/>
    </location>
</feature>
<dbReference type="GO" id="GO:0006002">
    <property type="term" value="P:fructose 6-phosphate metabolic process"/>
    <property type="evidence" value="ECO:0007669"/>
    <property type="project" value="InterPro"/>
</dbReference>
<keyword evidence="3" id="KW-0479">Metal-binding</keyword>
<comment type="cofactor">
    <cofactor evidence="1">
        <name>Mg(2+)</name>
        <dbReference type="ChEBI" id="CHEBI:18420"/>
    </cofactor>
</comment>
<evidence type="ECO:0000256" key="5">
    <source>
        <dbReference type="ARBA" id="ARBA00022842"/>
    </source>
</evidence>
<dbReference type="UniPathway" id="UPA00109">
    <property type="reaction ID" value="UER00182"/>
</dbReference>
<evidence type="ECO:0000256" key="4">
    <source>
        <dbReference type="ARBA" id="ARBA00022777"/>
    </source>
</evidence>
<dbReference type="InterPro" id="IPR050929">
    <property type="entry name" value="PFKA"/>
</dbReference>
<dbReference type="PRINTS" id="PR00476">
    <property type="entry name" value="PHFRCTKINASE"/>
</dbReference>
<dbReference type="AlphaFoldDB" id="A0A7S1AWZ9"/>
<dbReference type="InterPro" id="IPR000023">
    <property type="entry name" value="Phosphofructokinase_dom"/>
</dbReference>
<evidence type="ECO:0000256" key="2">
    <source>
        <dbReference type="ARBA" id="ARBA00022679"/>
    </source>
</evidence>
<accession>A0A7S1AWZ9</accession>
<keyword evidence="4" id="KW-0418">Kinase</keyword>
<dbReference type="Gene3D" id="3.40.50.450">
    <property type="match status" value="1"/>
</dbReference>
<evidence type="ECO:0000313" key="7">
    <source>
        <dbReference type="EMBL" id="CAD8867939.1"/>
    </source>
</evidence>
<keyword evidence="2" id="KW-0808">Transferase</keyword>
<evidence type="ECO:0000256" key="3">
    <source>
        <dbReference type="ARBA" id="ARBA00022723"/>
    </source>
</evidence>
<dbReference type="InterPro" id="IPR022953">
    <property type="entry name" value="ATP_PFK"/>
</dbReference>
<dbReference type="PANTHER" id="PTHR45770">
    <property type="entry name" value="ATP-DEPENDENT 6-PHOSPHOFRUCTOKINASE 1"/>
    <property type="match status" value="1"/>
</dbReference>
<dbReference type="SUPFAM" id="SSF53784">
    <property type="entry name" value="Phosphofructokinase"/>
    <property type="match status" value="1"/>
</dbReference>
<proteinExistence type="predicted"/>
<dbReference type="GO" id="GO:0046872">
    <property type="term" value="F:metal ion binding"/>
    <property type="evidence" value="ECO:0007669"/>
    <property type="project" value="UniProtKB-KW"/>
</dbReference>
<reference evidence="7" key="1">
    <citation type="submission" date="2021-01" db="EMBL/GenBank/DDBJ databases">
        <authorList>
            <person name="Corre E."/>
            <person name="Pelletier E."/>
            <person name="Niang G."/>
            <person name="Scheremetjew M."/>
            <person name="Finn R."/>
            <person name="Kale V."/>
            <person name="Holt S."/>
            <person name="Cochrane G."/>
            <person name="Meng A."/>
            <person name="Brown T."/>
            <person name="Cohen L."/>
        </authorList>
    </citation>
    <scope>NUCLEOTIDE SEQUENCE</scope>
</reference>
<dbReference type="EMBL" id="HBFQ01059790">
    <property type="protein sequence ID" value="CAD8867939.1"/>
    <property type="molecule type" value="Transcribed_RNA"/>
</dbReference>
<evidence type="ECO:0000259" key="6">
    <source>
        <dbReference type="Pfam" id="PF00365"/>
    </source>
</evidence>